<dbReference type="Proteomes" id="UP001500736">
    <property type="component" value="Unassembled WGS sequence"/>
</dbReference>
<keyword evidence="2" id="KW-1185">Reference proteome</keyword>
<proteinExistence type="predicted"/>
<reference evidence="1 2" key="1">
    <citation type="journal article" date="2019" name="Int. J. Syst. Evol. Microbiol.">
        <title>The Global Catalogue of Microorganisms (GCM) 10K type strain sequencing project: providing services to taxonomists for standard genome sequencing and annotation.</title>
        <authorList>
            <consortium name="The Broad Institute Genomics Platform"/>
            <consortium name="The Broad Institute Genome Sequencing Center for Infectious Disease"/>
            <person name="Wu L."/>
            <person name="Ma J."/>
        </authorList>
    </citation>
    <scope>NUCLEOTIDE SEQUENCE [LARGE SCALE GENOMIC DNA]</scope>
    <source>
        <strain evidence="1 2">JCM 15976</strain>
    </source>
</reference>
<organism evidence="1 2">
    <name type="scientific">Gaetbulibacter jejuensis</name>
    <dbReference type="NCBI Taxonomy" id="584607"/>
    <lineage>
        <taxon>Bacteria</taxon>
        <taxon>Pseudomonadati</taxon>
        <taxon>Bacteroidota</taxon>
        <taxon>Flavobacteriia</taxon>
        <taxon>Flavobacteriales</taxon>
        <taxon>Flavobacteriaceae</taxon>
        <taxon>Gaetbulibacter</taxon>
    </lineage>
</organism>
<dbReference type="EMBL" id="BAAAGF010000001">
    <property type="protein sequence ID" value="GAA0740207.1"/>
    <property type="molecule type" value="Genomic_DNA"/>
</dbReference>
<evidence type="ECO:0000313" key="1">
    <source>
        <dbReference type="EMBL" id="GAA0740207.1"/>
    </source>
</evidence>
<name>A0ABN1JI86_9FLAO</name>
<evidence type="ECO:0000313" key="2">
    <source>
        <dbReference type="Proteomes" id="UP001500736"/>
    </source>
</evidence>
<gene>
    <name evidence="1" type="ORF">GCM10009431_10110</name>
</gene>
<sequence length="70" mass="8732">MEKYLKDGIRRIKRIVFSIFTFLILKADFIDEMHAFWDEVQKKIKKNCFFENIWICLLPQNWENKFFLKI</sequence>
<accession>A0ABN1JI86</accession>
<comment type="caution">
    <text evidence="1">The sequence shown here is derived from an EMBL/GenBank/DDBJ whole genome shotgun (WGS) entry which is preliminary data.</text>
</comment>
<protein>
    <submittedName>
        <fullName evidence="1">Uncharacterized protein</fullName>
    </submittedName>
</protein>